<dbReference type="InParanoid" id="A0A409XE84"/>
<feature type="compositionally biased region" description="Polar residues" evidence="1">
    <location>
        <begin position="181"/>
        <end position="195"/>
    </location>
</feature>
<evidence type="ECO:0000313" key="3">
    <source>
        <dbReference type="Proteomes" id="UP000283269"/>
    </source>
</evidence>
<sequence length="319" mass="35075">MNQARTLAMDSQRFDPTIRRKISFLTFASSATHGHEDHSMLSTKESARQSSVPVVRAWEDRSLSTPSGLGIVLSYDSLESESIVGTCEGSLLESSTPTVAGHLASHKKDCDGTETEPEIDAAGVELGPHLGKSKHSAARSLFRALDCRRSTVDLFDDSSSDVVKVQPLQPQRDTEKFPVTSPIQGSENLVPSSVPTTRKTVRLTDTYDHADGYTSTREIIRSRTRSNQATRRANVNGQSGGKCVSRVRSLDCMRNATAFENDLDVIQTRTIASAHPELSLRVETTRTVFVEERWRSGLQSMVYGEARERSSVTGRVEVC</sequence>
<organism evidence="2 3">
    <name type="scientific">Psilocybe cyanescens</name>
    <dbReference type="NCBI Taxonomy" id="93625"/>
    <lineage>
        <taxon>Eukaryota</taxon>
        <taxon>Fungi</taxon>
        <taxon>Dikarya</taxon>
        <taxon>Basidiomycota</taxon>
        <taxon>Agaricomycotina</taxon>
        <taxon>Agaricomycetes</taxon>
        <taxon>Agaricomycetidae</taxon>
        <taxon>Agaricales</taxon>
        <taxon>Agaricineae</taxon>
        <taxon>Strophariaceae</taxon>
        <taxon>Psilocybe</taxon>
    </lineage>
</organism>
<gene>
    <name evidence="2" type="ORF">CVT25_005056</name>
</gene>
<accession>A0A409XE84</accession>
<name>A0A409XE84_PSICY</name>
<dbReference type="EMBL" id="NHYD01001970">
    <property type="protein sequence ID" value="PPQ88957.1"/>
    <property type="molecule type" value="Genomic_DNA"/>
</dbReference>
<dbReference type="Proteomes" id="UP000283269">
    <property type="component" value="Unassembled WGS sequence"/>
</dbReference>
<feature type="region of interest" description="Disordered" evidence="1">
    <location>
        <begin position="167"/>
        <end position="195"/>
    </location>
</feature>
<reference evidence="2 3" key="1">
    <citation type="journal article" date="2018" name="Evol. Lett.">
        <title>Horizontal gene cluster transfer increased hallucinogenic mushroom diversity.</title>
        <authorList>
            <person name="Reynolds H.T."/>
            <person name="Vijayakumar V."/>
            <person name="Gluck-Thaler E."/>
            <person name="Korotkin H.B."/>
            <person name="Matheny P.B."/>
            <person name="Slot J.C."/>
        </authorList>
    </citation>
    <scope>NUCLEOTIDE SEQUENCE [LARGE SCALE GENOMIC DNA]</scope>
    <source>
        <strain evidence="2 3">2631</strain>
    </source>
</reference>
<keyword evidence="3" id="KW-1185">Reference proteome</keyword>
<protein>
    <submittedName>
        <fullName evidence="2">Uncharacterized protein</fullName>
    </submittedName>
</protein>
<comment type="caution">
    <text evidence="2">The sequence shown here is derived from an EMBL/GenBank/DDBJ whole genome shotgun (WGS) entry which is preliminary data.</text>
</comment>
<dbReference type="OrthoDB" id="3042126at2759"/>
<dbReference type="AlphaFoldDB" id="A0A409XE84"/>
<evidence type="ECO:0000313" key="2">
    <source>
        <dbReference type="EMBL" id="PPQ88957.1"/>
    </source>
</evidence>
<proteinExistence type="predicted"/>
<evidence type="ECO:0000256" key="1">
    <source>
        <dbReference type="SAM" id="MobiDB-lite"/>
    </source>
</evidence>